<dbReference type="PROSITE" id="PS50090">
    <property type="entry name" value="MYB_LIKE"/>
    <property type="match status" value="1"/>
</dbReference>
<feature type="region of interest" description="Disordered" evidence="4">
    <location>
        <begin position="340"/>
        <end position="359"/>
    </location>
</feature>
<dbReference type="OrthoDB" id="3366990at2759"/>
<dbReference type="Gene3D" id="1.10.10.60">
    <property type="entry name" value="Homeodomain-like"/>
    <property type="match status" value="1"/>
</dbReference>
<gene>
    <name evidence="7" type="ORF">ZYGR_0AS02670</name>
</gene>
<sequence length="591" mass="64205">MSEIYSENLNRFNGIIESLPLKLRLNISSLCLLDNVATQMLRLLLLNSSSPQVIEVISDPTAYLSSGETEMFQTLLKLFTHIRMIYDSKTPLLTVHDVVPGLWFPNCPAPLILRGHEAYIVTAIRKSNLLTFLLTILNCFNYGFELLQESFLDVFCPNTIFTGNSTIDQNGKFLKSQAILYLELKTQAFISALKSFDDESDQIPTVKQQEYLDIIFSDNISDQLVLRRKGNRNNVTEELMTPSQREFVERCERRRENLLNYTSFKSLIQDYDWNHFVKELLEYCNKNLGLIIWGHKGRGKSPLYCFDSTEFDTQVLYASGAAAPDENAALVHADANTSGAGHQNLLGGDPESGSFDSPDLASSVTQQVMLSASGGGDGGSSGHEKNAIKDLHGNRLTKSLADAAVAITSGSQLGHSTVGAGTTAGSGGGGGGGRGGMLKKLNPKRTWSKEEQDALAEGLRDVGPSWAKILDLYGPGGKINESLKNRSQVQLKDKARNWKLQYLKTGRPLPEYLLKVTGTLERTFRSKKKIGSVQGHENPSTTSPGAAAAAAAAAASVGGGNHGRESSAASELFGPSATDTSGFDPNLEANI</sequence>
<dbReference type="FunFam" id="1.10.10.60:FF:000137">
    <property type="entry name" value="MYB DNA binding protein"/>
    <property type="match status" value="1"/>
</dbReference>
<dbReference type="PANTHER" id="PTHR47807">
    <property type="entry name" value="PROTEIN TBF1"/>
    <property type="match status" value="1"/>
</dbReference>
<feature type="compositionally biased region" description="Polar residues" evidence="4">
    <location>
        <begin position="535"/>
        <end position="544"/>
    </location>
</feature>
<dbReference type="AlphaFoldDB" id="A0A1Q3AGR2"/>
<protein>
    <submittedName>
        <fullName evidence="7">Uncharacterized protein</fullName>
    </submittedName>
</protein>
<feature type="compositionally biased region" description="Low complexity" evidence="4">
    <location>
        <begin position="546"/>
        <end position="555"/>
    </location>
</feature>
<keyword evidence="3" id="KW-0131">Cell cycle</keyword>
<dbReference type="SUPFAM" id="SSF46689">
    <property type="entry name" value="Homeodomain-like"/>
    <property type="match status" value="1"/>
</dbReference>
<dbReference type="Pfam" id="PF00249">
    <property type="entry name" value="Myb_DNA-binding"/>
    <property type="match status" value="1"/>
</dbReference>
<evidence type="ECO:0000256" key="3">
    <source>
        <dbReference type="ARBA" id="ARBA00023306"/>
    </source>
</evidence>
<dbReference type="GO" id="GO:0003691">
    <property type="term" value="F:double-stranded telomeric DNA binding"/>
    <property type="evidence" value="ECO:0007669"/>
    <property type="project" value="TreeGrafter"/>
</dbReference>
<dbReference type="SMART" id="SM00717">
    <property type="entry name" value="SANT"/>
    <property type="match status" value="1"/>
</dbReference>
<organism evidence="7 8">
    <name type="scientific">Zygosaccharomyces rouxii</name>
    <dbReference type="NCBI Taxonomy" id="4956"/>
    <lineage>
        <taxon>Eukaryota</taxon>
        <taxon>Fungi</taxon>
        <taxon>Dikarya</taxon>
        <taxon>Ascomycota</taxon>
        <taxon>Saccharomycotina</taxon>
        <taxon>Saccharomycetes</taxon>
        <taxon>Saccharomycetales</taxon>
        <taxon>Saccharomycetaceae</taxon>
        <taxon>Zygosaccharomyces</taxon>
    </lineage>
</organism>
<accession>A0A1Q3AGR2</accession>
<dbReference type="Pfam" id="PF08558">
    <property type="entry name" value="TRF"/>
    <property type="match status" value="1"/>
</dbReference>
<dbReference type="GO" id="GO:0042803">
    <property type="term" value="F:protein homodimerization activity"/>
    <property type="evidence" value="ECO:0007669"/>
    <property type="project" value="InterPro"/>
</dbReference>
<reference evidence="7 8" key="1">
    <citation type="submission" date="2016-08" db="EMBL/GenBank/DDBJ databases">
        <title>Draft genome sequence of allopolyploid Zygosaccharomyces rouxii.</title>
        <authorList>
            <person name="Watanabe J."/>
            <person name="Uehara K."/>
            <person name="Mogi Y."/>
            <person name="Tsukioka Y."/>
        </authorList>
    </citation>
    <scope>NUCLEOTIDE SEQUENCE [LARGE SCALE GENOMIC DNA]</scope>
    <source>
        <strain evidence="7 8">NBRC 110957</strain>
    </source>
</reference>
<proteinExistence type="predicted"/>
<evidence type="ECO:0000313" key="7">
    <source>
        <dbReference type="EMBL" id="GAV54944.1"/>
    </source>
</evidence>
<keyword evidence="2" id="KW-0539">Nucleus</keyword>
<keyword evidence="1" id="KW-0238">DNA-binding</keyword>
<dbReference type="GO" id="GO:0010833">
    <property type="term" value="P:telomere maintenance via telomere lengthening"/>
    <property type="evidence" value="ECO:0007669"/>
    <property type="project" value="TreeGrafter"/>
</dbReference>
<comment type="caution">
    <text evidence="7">The sequence shown here is derived from an EMBL/GenBank/DDBJ whole genome shotgun (WGS) entry which is preliminary data.</text>
</comment>
<dbReference type="InterPro" id="IPR009057">
    <property type="entry name" value="Homeodomain-like_sf"/>
</dbReference>
<evidence type="ECO:0000259" key="6">
    <source>
        <dbReference type="PROSITE" id="PS51294"/>
    </source>
</evidence>
<dbReference type="InterPro" id="IPR013867">
    <property type="entry name" value="Telomere_rpt-bd_fac_dimer_dom"/>
</dbReference>
<dbReference type="PANTHER" id="PTHR47807:SF1">
    <property type="entry name" value="PROTEIN TBF1"/>
    <property type="match status" value="1"/>
</dbReference>
<feature type="compositionally biased region" description="Gly residues" evidence="4">
    <location>
        <begin position="422"/>
        <end position="436"/>
    </location>
</feature>
<name>A0A1Q3AGR2_ZYGRO</name>
<dbReference type="InterPro" id="IPR017930">
    <property type="entry name" value="Myb_dom"/>
</dbReference>
<dbReference type="InterPro" id="IPR001005">
    <property type="entry name" value="SANT/Myb"/>
</dbReference>
<dbReference type="Proteomes" id="UP000187013">
    <property type="component" value="Unassembled WGS sequence"/>
</dbReference>
<evidence type="ECO:0000313" key="8">
    <source>
        <dbReference type="Proteomes" id="UP000187013"/>
    </source>
</evidence>
<feature type="domain" description="Myb-like" evidence="5">
    <location>
        <begin position="444"/>
        <end position="491"/>
    </location>
</feature>
<evidence type="ECO:0000256" key="2">
    <source>
        <dbReference type="ARBA" id="ARBA00023242"/>
    </source>
</evidence>
<feature type="region of interest" description="Disordered" evidence="4">
    <location>
        <begin position="412"/>
        <end position="448"/>
    </location>
</feature>
<dbReference type="PROSITE" id="PS51294">
    <property type="entry name" value="HTH_MYB"/>
    <property type="match status" value="1"/>
</dbReference>
<dbReference type="CDD" id="cd11660">
    <property type="entry name" value="SANT_TRF"/>
    <property type="match status" value="1"/>
</dbReference>
<feature type="region of interest" description="Disordered" evidence="4">
    <location>
        <begin position="529"/>
        <end position="591"/>
    </location>
</feature>
<dbReference type="EMBL" id="BDGX01000045">
    <property type="protein sequence ID" value="GAV54944.1"/>
    <property type="molecule type" value="Genomic_DNA"/>
</dbReference>
<feature type="domain" description="HTH myb-type" evidence="6">
    <location>
        <begin position="444"/>
        <end position="495"/>
    </location>
</feature>
<evidence type="ECO:0000256" key="1">
    <source>
        <dbReference type="ARBA" id="ARBA00023125"/>
    </source>
</evidence>
<evidence type="ECO:0000256" key="4">
    <source>
        <dbReference type="SAM" id="MobiDB-lite"/>
    </source>
</evidence>
<dbReference type="InterPro" id="IPR052833">
    <property type="entry name" value="Telomeric_DNA-bd_trans-reg"/>
</dbReference>
<evidence type="ECO:0000259" key="5">
    <source>
        <dbReference type="PROSITE" id="PS50090"/>
    </source>
</evidence>